<reference evidence="2 3" key="1">
    <citation type="journal article" date="2020" name="Genome Biol. Evol.">
        <title>A new high-quality draft genome assembly of the Chinese cordyceps Ophiocordyceps sinensis.</title>
        <authorList>
            <person name="Shu R."/>
            <person name="Zhang J."/>
            <person name="Meng Q."/>
            <person name="Zhang H."/>
            <person name="Zhou G."/>
            <person name="Li M."/>
            <person name="Wu P."/>
            <person name="Zhao Y."/>
            <person name="Chen C."/>
            <person name="Qin Q."/>
        </authorList>
    </citation>
    <scope>NUCLEOTIDE SEQUENCE [LARGE SCALE GENOMIC DNA]</scope>
    <source>
        <strain evidence="2 3">IOZ07</strain>
    </source>
</reference>
<comment type="caution">
    <text evidence="2">The sequence shown here is derived from an EMBL/GenBank/DDBJ whole genome shotgun (WGS) entry which is preliminary data.</text>
</comment>
<dbReference type="Proteomes" id="UP000557566">
    <property type="component" value="Unassembled WGS sequence"/>
</dbReference>
<organism evidence="2 3">
    <name type="scientific">Ophiocordyceps sinensis</name>
    <dbReference type="NCBI Taxonomy" id="72228"/>
    <lineage>
        <taxon>Eukaryota</taxon>
        <taxon>Fungi</taxon>
        <taxon>Dikarya</taxon>
        <taxon>Ascomycota</taxon>
        <taxon>Pezizomycotina</taxon>
        <taxon>Sordariomycetes</taxon>
        <taxon>Hypocreomycetidae</taxon>
        <taxon>Hypocreales</taxon>
        <taxon>Ophiocordycipitaceae</taxon>
        <taxon>Ophiocordyceps</taxon>
    </lineage>
</organism>
<keyword evidence="3" id="KW-1185">Reference proteome</keyword>
<dbReference type="AlphaFoldDB" id="A0A8H4PQB8"/>
<proteinExistence type="predicted"/>
<evidence type="ECO:0000313" key="2">
    <source>
        <dbReference type="EMBL" id="KAF4508514.1"/>
    </source>
</evidence>
<dbReference type="EMBL" id="JAAVMX010000005">
    <property type="protein sequence ID" value="KAF4508514.1"/>
    <property type="molecule type" value="Genomic_DNA"/>
</dbReference>
<evidence type="ECO:0000313" key="3">
    <source>
        <dbReference type="Proteomes" id="UP000557566"/>
    </source>
</evidence>
<name>A0A8H4PQB8_9HYPO</name>
<accession>A0A8H4PQB8</accession>
<evidence type="ECO:0000256" key="1">
    <source>
        <dbReference type="SAM" id="MobiDB-lite"/>
    </source>
</evidence>
<feature type="region of interest" description="Disordered" evidence="1">
    <location>
        <begin position="54"/>
        <end position="82"/>
    </location>
</feature>
<feature type="compositionally biased region" description="Polar residues" evidence="1">
    <location>
        <begin position="63"/>
        <end position="82"/>
    </location>
</feature>
<protein>
    <submittedName>
        <fullName evidence="2">Uncharacterized protein</fullName>
    </submittedName>
</protein>
<gene>
    <name evidence="2" type="ORF">G6O67_004880</name>
</gene>
<sequence>MPVFQGKNNQRLVISSRPRSKILFLFPPPPFTTDHISPHHLPATTLALRHLGHPFDQKLPRNPSLNRLSSNQQTPPTTEHLV</sequence>